<evidence type="ECO:0000313" key="2">
    <source>
        <dbReference type="EMBL" id="NGO80832.1"/>
    </source>
</evidence>
<comment type="caution">
    <text evidence="2">The sequence shown here is derived from an EMBL/GenBank/DDBJ whole genome shotgun (WGS) entry which is preliminary data.</text>
</comment>
<dbReference type="RefSeq" id="WP_165336247.1">
    <property type="nucleotide sequence ID" value="NZ_JAAKZW010000253.1"/>
</dbReference>
<evidence type="ECO:0000313" key="3">
    <source>
        <dbReference type="Proteomes" id="UP000481109"/>
    </source>
</evidence>
<reference evidence="2 3" key="1">
    <citation type="submission" date="2020-02" db="EMBL/GenBank/DDBJ databases">
        <title>Whole-genome analyses of novel actinobacteria.</title>
        <authorList>
            <person name="Sahin N."/>
            <person name="Tokatli A."/>
        </authorList>
    </citation>
    <scope>NUCLEOTIDE SEQUENCE [LARGE SCALE GENOMIC DNA]</scope>
    <source>
        <strain evidence="2 3">YC504</strain>
    </source>
</reference>
<name>A0A6G4XUF5_9ACTN</name>
<feature type="domain" description="DUF6891" evidence="1">
    <location>
        <begin position="120"/>
        <end position="301"/>
    </location>
</feature>
<dbReference type="Pfam" id="PF21831">
    <property type="entry name" value="DUF6891"/>
    <property type="match status" value="1"/>
</dbReference>
<accession>A0A6G4XUF5</accession>
<dbReference type="Proteomes" id="UP000481109">
    <property type="component" value="Unassembled WGS sequence"/>
</dbReference>
<protein>
    <recommendedName>
        <fullName evidence="1">DUF6891 domain-containing protein</fullName>
    </recommendedName>
</protein>
<organism evidence="2 3">
    <name type="scientific">Streptomyces mesophilus</name>
    <dbReference type="NCBI Taxonomy" id="1775132"/>
    <lineage>
        <taxon>Bacteria</taxon>
        <taxon>Bacillati</taxon>
        <taxon>Actinomycetota</taxon>
        <taxon>Actinomycetes</taxon>
        <taxon>Kitasatosporales</taxon>
        <taxon>Streptomycetaceae</taxon>
        <taxon>Streptomyces</taxon>
    </lineage>
</organism>
<dbReference type="AlphaFoldDB" id="A0A6G4XUF5"/>
<dbReference type="InterPro" id="IPR054186">
    <property type="entry name" value="DUF6891"/>
</dbReference>
<dbReference type="EMBL" id="JAAKZW010000253">
    <property type="protein sequence ID" value="NGO80832.1"/>
    <property type="molecule type" value="Genomic_DNA"/>
</dbReference>
<gene>
    <name evidence="2" type="ORF">G6045_35015</name>
</gene>
<sequence>MLEIKVKTENRQEYVRIPPGDLAALVARIGAAGDEFLVCQRIPDLPNVFVQTARTAGEGYVLEHHDGHTLFHTDLGDDEAGRVTAAIEGWARQEDGWDAGLVWEPVELPAPAAVPELPADVRQRVEEYVRGLLAQGYLARAALTEAAEEWLVDGDVRPVSRAQAAQLVDRLWVERVREQAGWQGPTDPERLAQVFAALDRNGITARENFTCCRSCGLTEIWGAGPRDARGFVFFHSQGTESVAEQGELTLYYGGFECTPEYTAAIGREVAAALEASGLRTRWTGSADDAIHVHDLDWRRRLVG</sequence>
<proteinExistence type="predicted"/>
<keyword evidence="3" id="KW-1185">Reference proteome</keyword>
<evidence type="ECO:0000259" key="1">
    <source>
        <dbReference type="Pfam" id="PF21831"/>
    </source>
</evidence>